<dbReference type="EMBL" id="KN831952">
    <property type="protein sequence ID" value="KIO10584.1"/>
    <property type="molecule type" value="Genomic_DNA"/>
</dbReference>
<protein>
    <submittedName>
        <fullName evidence="2">Uncharacterized protein</fullName>
    </submittedName>
</protein>
<dbReference type="InParanoid" id="A0A0C3PQ08"/>
<reference evidence="2 3" key="1">
    <citation type="submission" date="2014-04" db="EMBL/GenBank/DDBJ databases">
        <authorList>
            <consortium name="DOE Joint Genome Institute"/>
            <person name="Kuo A."/>
            <person name="Kohler A."/>
            <person name="Costa M.D."/>
            <person name="Nagy L.G."/>
            <person name="Floudas D."/>
            <person name="Copeland A."/>
            <person name="Barry K.W."/>
            <person name="Cichocki N."/>
            <person name="Veneault-Fourrey C."/>
            <person name="LaButti K."/>
            <person name="Lindquist E.A."/>
            <person name="Lipzen A."/>
            <person name="Lundell T."/>
            <person name="Morin E."/>
            <person name="Murat C."/>
            <person name="Sun H."/>
            <person name="Tunlid A."/>
            <person name="Henrissat B."/>
            <person name="Grigoriev I.V."/>
            <person name="Hibbett D.S."/>
            <person name="Martin F."/>
            <person name="Nordberg H.P."/>
            <person name="Cantor M.N."/>
            <person name="Hua S.X."/>
        </authorList>
    </citation>
    <scope>NUCLEOTIDE SEQUENCE [LARGE SCALE GENOMIC DNA]</scope>
    <source>
        <strain evidence="2 3">Marx 270</strain>
    </source>
</reference>
<keyword evidence="3" id="KW-1185">Reference proteome</keyword>
<sequence>MAGQGTTPSCCRKCTMWGMNKFSNNSHYQQYEVSLTPRYSNLEVRKRNETKKYLQSNTEVLLRSKRPSFAGNLADSGGTLDKPSDVLSQSMQGRRNAISDIDEETLINIQSLRSYFHQRSRTISALLTTSESWCSSEE</sequence>
<dbReference type="Proteomes" id="UP000054217">
    <property type="component" value="Unassembled WGS sequence"/>
</dbReference>
<evidence type="ECO:0000256" key="1">
    <source>
        <dbReference type="SAM" id="MobiDB-lite"/>
    </source>
</evidence>
<dbReference type="HOGENOM" id="CLU_1856121_0_0_1"/>
<reference evidence="3" key="2">
    <citation type="submission" date="2015-01" db="EMBL/GenBank/DDBJ databases">
        <title>Evolutionary Origins and Diversification of the Mycorrhizal Mutualists.</title>
        <authorList>
            <consortium name="DOE Joint Genome Institute"/>
            <consortium name="Mycorrhizal Genomics Consortium"/>
            <person name="Kohler A."/>
            <person name="Kuo A."/>
            <person name="Nagy L.G."/>
            <person name="Floudas D."/>
            <person name="Copeland A."/>
            <person name="Barry K.W."/>
            <person name="Cichocki N."/>
            <person name="Veneault-Fourrey C."/>
            <person name="LaButti K."/>
            <person name="Lindquist E.A."/>
            <person name="Lipzen A."/>
            <person name="Lundell T."/>
            <person name="Morin E."/>
            <person name="Murat C."/>
            <person name="Riley R."/>
            <person name="Ohm R."/>
            <person name="Sun H."/>
            <person name="Tunlid A."/>
            <person name="Henrissat B."/>
            <person name="Grigoriev I.V."/>
            <person name="Hibbett D.S."/>
            <person name="Martin F."/>
        </authorList>
    </citation>
    <scope>NUCLEOTIDE SEQUENCE [LARGE SCALE GENOMIC DNA]</scope>
    <source>
        <strain evidence="3">Marx 270</strain>
    </source>
</reference>
<dbReference type="AlphaFoldDB" id="A0A0C3PQ08"/>
<evidence type="ECO:0000313" key="3">
    <source>
        <dbReference type="Proteomes" id="UP000054217"/>
    </source>
</evidence>
<name>A0A0C3PQ08_PISTI</name>
<gene>
    <name evidence="2" type="ORF">M404DRAFT_914430</name>
</gene>
<organism evidence="2 3">
    <name type="scientific">Pisolithus tinctorius Marx 270</name>
    <dbReference type="NCBI Taxonomy" id="870435"/>
    <lineage>
        <taxon>Eukaryota</taxon>
        <taxon>Fungi</taxon>
        <taxon>Dikarya</taxon>
        <taxon>Basidiomycota</taxon>
        <taxon>Agaricomycotina</taxon>
        <taxon>Agaricomycetes</taxon>
        <taxon>Agaricomycetidae</taxon>
        <taxon>Boletales</taxon>
        <taxon>Sclerodermatineae</taxon>
        <taxon>Pisolithaceae</taxon>
        <taxon>Pisolithus</taxon>
    </lineage>
</organism>
<feature type="region of interest" description="Disordered" evidence="1">
    <location>
        <begin position="70"/>
        <end position="93"/>
    </location>
</feature>
<proteinExistence type="predicted"/>
<evidence type="ECO:0000313" key="2">
    <source>
        <dbReference type="EMBL" id="KIO10584.1"/>
    </source>
</evidence>
<accession>A0A0C3PQ08</accession>